<organism evidence="2 3">
    <name type="scientific">Stereocaulon virgatum</name>
    <dbReference type="NCBI Taxonomy" id="373712"/>
    <lineage>
        <taxon>Eukaryota</taxon>
        <taxon>Fungi</taxon>
        <taxon>Dikarya</taxon>
        <taxon>Ascomycota</taxon>
        <taxon>Pezizomycotina</taxon>
        <taxon>Lecanoromycetes</taxon>
        <taxon>OSLEUM clade</taxon>
        <taxon>Lecanoromycetidae</taxon>
        <taxon>Lecanorales</taxon>
        <taxon>Lecanorineae</taxon>
        <taxon>Stereocaulaceae</taxon>
        <taxon>Stereocaulon</taxon>
    </lineage>
</organism>
<evidence type="ECO:0000313" key="2">
    <source>
        <dbReference type="EMBL" id="KAL2043276.1"/>
    </source>
</evidence>
<name>A0ABR4AEI7_9LECA</name>
<keyword evidence="3" id="KW-1185">Reference proteome</keyword>
<comment type="caution">
    <text evidence="2">The sequence shown here is derived from an EMBL/GenBank/DDBJ whole genome shotgun (WGS) entry which is preliminary data.</text>
</comment>
<feature type="compositionally biased region" description="Pro residues" evidence="1">
    <location>
        <begin position="199"/>
        <end position="219"/>
    </location>
</feature>
<feature type="region of interest" description="Disordered" evidence="1">
    <location>
        <begin position="184"/>
        <end position="231"/>
    </location>
</feature>
<dbReference type="EMBL" id="JBEFKJ010000011">
    <property type="protein sequence ID" value="KAL2043276.1"/>
    <property type="molecule type" value="Genomic_DNA"/>
</dbReference>
<reference evidence="2 3" key="1">
    <citation type="submission" date="2024-09" db="EMBL/GenBank/DDBJ databases">
        <title>Rethinking Asexuality: The Enigmatic Case of Functional Sexual Genes in Lepraria (Stereocaulaceae).</title>
        <authorList>
            <person name="Doellman M."/>
            <person name="Sun Y."/>
            <person name="Barcenas-Pena A."/>
            <person name="Lumbsch H.T."/>
            <person name="Grewe F."/>
        </authorList>
    </citation>
    <scope>NUCLEOTIDE SEQUENCE [LARGE SCALE GENOMIC DNA]</scope>
    <source>
        <strain evidence="2 3">Mercado 3170</strain>
    </source>
</reference>
<feature type="region of interest" description="Disordered" evidence="1">
    <location>
        <begin position="1"/>
        <end position="38"/>
    </location>
</feature>
<sequence>MARIDYDNAQVRNAQNPSDGVYHHGPIPNANPGRMPAQHAAAIAAGTPVPPIIAAQNAHPPNPAASLSSMDTSVCDIKVNGATMCGLVFGGQPAFRRHLRKQHPGAITNPCRNINQAAQTSDTNAIRWFVLSRAWRQAAYLHEPGRGPVNGYLDRYATECEQIAASDPQFAATFGTHFYRIQIVAPTPDSKRKRKHEPTPPPGSRSPTPAPSPKRPAPGPRDQSPPLSQRS</sequence>
<gene>
    <name evidence="2" type="ORF">N7G274_003582</name>
</gene>
<protein>
    <recommendedName>
        <fullName evidence="4">C2H2-type domain-containing protein</fullName>
    </recommendedName>
</protein>
<dbReference type="Proteomes" id="UP001590950">
    <property type="component" value="Unassembled WGS sequence"/>
</dbReference>
<proteinExistence type="predicted"/>
<evidence type="ECO:0000256" key="1">
    <source>
        <dbReference type="SAM" id="MobiDB-lite"/>
    </source>
</evidence>
<evidence type="ECO:0008006" key="4">
    <source>
        <dbReference type="Google" id="ProtNLM"/>
    </source>
</evidence>
<evidence type="ECO:0000313" key="3">
    <source>
        <dbReference type="Proteomes" id="UP001590950"/>
    </source>
</evidence>
<accession>A0ABR4AEI7</accession>